<feature type="region of interest" description="Disordered" evidence="3">
    <location>
        <begin position="496"/>
        <end position="525"/>
    </location>
</feature>
<evidence type="ECO:0000256" key="4">
    <source>
        <dbReference type="SAM" id="Phobius"/>
    </source>
</evidence>
<evidence type="ECO:0000313" key="5">
    <source>
        <dbReference type="EMBL" id="AJY74572.1"/>
    </source>
</evidence>
<accession>A0A0D5NHW5</accession>
<dbReference type="InterPro" id="IPR004995">
    <property type="entry name" value="Spore_Ger"/>
</dbReference>
<evidence type="ECO:0000256" key="1">
    <source>
        <dbReference type="ARBA" id="ARBA00005278"/>
    </source>
</evidence>
<proteinExistence type="inferred from homology"/>
<comment type="similarity">
    <text evidence="1">Belongs to the GerABKA family.</text>
</comment>
<dbReference type="PANTHER" id="PTHR22550:SF5">
    <property type="entry name" value="LEUCINE ZIPPER PROTEIN 4"/>
    <property type="match status" value="1"/>
</dbReference>
<dbReference type="STRING" id="1126833.VN24_08295"/>
<dbReference type="HOGENOM" id="CLU_021639_4_1_9"/>
<dbReference type="InterPro" id="IPR050768">
    <property type="entry name" value="UPF0353/GerABKA_families"/>
</dbReference>
<reference evidence="6" key="2">
    <citation type="submission" date="2015-03" db="EMBL/GenBank/DDBJ databases">
        <title>Genome sequence of Paenibacillus beijingensis strain DSM 24997T.</title>
        <authorList>
            <person name="Kwak Y."/>
            <person name="Shin J.-H."/>
        </authorList>
    </citation>
    <scope>NUCLEOTIDE SEQUENCE [LARGE SCALE GENOMIC DNA]</scope>
    <source>
        <strain evidence="6">DSM 24997</strain>
    </source>
</reference>
<dbReference type="KEGG" id="pbj:VN24_08295"/>
<dbReference type="RefSeq" id="WP_045670005.1">
    <property type="nucleotide sequence ID" value="NZ_CP011058.1"/>
</dbReference>
<gene>
    <name evidence="5" type="ORF">VN24_08295</name>
</gene>
<dbReference type="AlphaFoldDB" id="A0A0D5NHW5"/>
<feature type="transmembrane region" description="Helical" evidence="4">
    <location>
        <begin position="305"/>
        <end position="324"/>
    </location>
</feature>
<keyword evidence="4" id="KW-0812">Transmembrane</keyword>
<reference evidence="5 6" key="1">
    <citation type="journal article" date="2015" name="J. Biotechnol.">
        <title>Complete genome sequence of Paenibacillus beijingensis 7188(T) (=DSM 24997(T)), a novel rhizobacterium from jujube garden soil.</title>
        <authorList>
            <person name="Kwak Y."/>
            <person name="Shin J.H."/>
        </authorList>
    </citation>
    <scope>NUCLEOTIDE SEQUENCE [LARGE SCALE GENOMIC DNA]</scope>
    <source>
        <strain evidence="5 6">DSM 24997</strain>
    </source>
</reference>
<dbReference type="EMBL" id="CP011058">
    <property type="protein sequence ID" value="AJY74572.1"/>
    <property type="molecule type" value="Genomic_DNA"/>
</dbReference>
<evidence type="ECO:0000256" key="3">
    <source>
        <dbReference type="SAM" id="MobiDB-lite"/>
    </source>
</evidence>
<sequence>MMTSNSKRALPTFQHDLHMNLAEVKKKLGESPDLVIREFVIGTDTPLPAAVIYLDGMADKKLISDSVMRPLMTGTRESLPDRDASPEQWFRYIKCRMLWTGDVEMIRDWNELIRAVLSGNAAVLVDGWNAAFGCGTGGGKNRSISEPTTEVVVRGPKDSFTESLEINLTLVRRRVRSPDLQIEPATVGKLTQTNVAIMYIKGIVKEDVVREVRRRIGAIDIDAVLESGYIEELIQDHTMTPFPTLYNTERPDAVAGNILEGRVAIFVDGTPFVLIAPTIIAQFFQSPEDYFSRFDIGSAVRLLRYAAFIVALIGPSIYIALMTFHQEMIPTPLLISIAAQREGVPFPSFIEILLMEVSFEVIREAGVRMPRAVGQAVSIVGALILGQAAVQAGMISAMTVIVVATTGIASFAFPKYSFSNAARLLRFIFIVLAAVFGFLGITLGMIMLIAHLASLRSFGVPYLAPFAPFVPGDQKDTVLRLPLLKMITRPKLISSTNKTRIGPDSVPSPQTSGSSGGRRDADETE</sequence>
<name>A0A0D5NHW5_9BACL</name>
<keyword evidence="6" id="KW-1185">Reference proteome</keyword>
<keyword evidence="4" id="KW-1133">Transmembrane helix</keyword>
<dbReference type="GO" id="GO:0009847">
    <property type="term" value="P:spore germination"/>
    <property type="evidence" value="ECO:0007669"/>
    <property type="project" value="InterPro"/>
</dbReference>
<dbReference type="PIRSF" id="PIRSF005690">
    <property type="entry name" value="GerBA"/>
    <property type="match status" value="1"/>
</dbReference>
<feature type="transmembrane region" description="Helical" evidence="4">
    <location>
        <begin position="425"/>
        <end position="453"/>
    </location>
</feature>
<dbReference type="Proteomes" id="UP000032633">
    <property type="component" value="Chromosome"/>
</dbReference>
<dbReference type="Pfam" id="PF03323">
    <property type="entry name" value="GerA"/>
    <property type="match status" value="1"/>
</dbReference>
<protein>
    <submittedName>
        <fullName evidence="5">Uncharacterized protein</fullName>
    </submittedName>
</protein>
<dbReference type="PATRIC" id="fig|1126833.4.peg.1830"/>
<dbReference type="GO" id="GO:0016020">
    <property type="term" value="C:membrane"/>
    <property type="evidence" value="ECO:0007669"/>
    <property type="project" value="InterPro"/>
</dbReference>
<dbReference type="PANTHER" id="PTHR22550">
    <property type="entry name" value="SPORE GERMINATION PROTEIN"/>
    <property type="match status" value="1"/>
</dbReference>
<organism evidence="5 6">
    <name type="scientific">Paenibacillus beijingensis</name>
    <dbReference type="NCBI Taxonomy" id="1126833"/>
    <lineage>
        <taxon>Bacteria</taxon>
        <taxon>Bacillati</taxon>
        <taxon>Bacillota</taxon>
        <taxon>Bacilli</taxon>
        <taxon>Bacillales</taxon>
        <taxon>Paenibacillaceae</taxon>
        <taxon>Paenibacillus</taxon>
    </lineage>
</organism>
<evidence type="ECO:0000256" key="2">
    <source>
        <dbReference type="ARBA" id="ARBA00023136"/>
    </source>
</evidence>
<feature type="transmembrane region" description="Helical" evidence="4">
    <location>
        <begin position="395"/>
        <end position="413"/>
    </location>
</feature>
<evidence type="ECO:0000313" key="6">
    <source>
        <dbReference type="Proteomes" id="UP000032633"/>
    </source>
</evidence>
<keyword evidence="2 4" id="KW-0472">Membrane</keyword>